<sequence length="575" mass="64939">MSHSSDKTAEAQIRRRTRQACEACKLRKRKCNGREPCDSCIRYEYECHYENHPRKKKRARAKSRRASSPSQTLSESPVSVPLLQRVLPESQTRSDCVEEKYRECNSGMVFPHVLGLKLNPEQAPKVHGFGWNLGLGGHPNHSERSITWTLPRAQWQRLFDVYEDKIHPLYGFLDLETVLAKAARRWEDPCVTNAYDHVLCGIAALGSFFSRPNASEQERHLVECAKDIMEMRNLSASPSLDDAEAWLLRTIYLRASSFPHAAWMASCTMMHILEALGIHQEAAAVSLVYSDAAVPNNNVEGRRRLFWLARALNTWISVEYGRTKVIFRGVSCQIPSVREGDLSTDLVSLFLLSERLEPEHDNRLDVLEDCLSNLENSHFSSDALTLSQCMVAFGIYRQLRMLNPNLEAKISAKLIGLGKRGLEASSRLADAHCPWWHVSNVPFQFTCLLLAMDTKESLTHIRDSIATLGKVADRFPTQMTRRALETVQLLATLSQKRKEHDIALLKEGIELQSLGPAVRNRHPVQPAERVNLTSDLSVAGAGLLDFSDLSDVDWNLLANNSFDLSDMFPVPEQRV</sequence>
<protein>
    <recommendedName>
        <fullName evidence="8">Zn(2)-C6 fungal-type domain-containing protein</fullName>
    </recommendedName>
</protein>
<evidence type="ECO:0000256" key="5">
    <source>
        <dbReference type="ARBA" id="ARBA00023163"/>
    </source>
</evidence>
<evidence type="ECO:0000256" key="1">
    <source>
        <dbReference type="ARBA" id="ARBA00022723"/>
    </source>
</evidence>
<gene>
    <name evidence="9" type="ORF">Z520_04284</name>
</gene>
<dbReference type="Proteomes" id="UP000053411">
    <property type="component" value="Unassembled WGS sequence"/>
</dbReference>
<dbReference type="InterPro" id="IPR001138">
    <property type="entry name" value="Zn2Cys6_DnaBD"/>
</dbReference>
<dbReference type="OrthoDB" id="4064873at2759"/>
<keyword evidence="10" id="KW-1185">Reference proteome</keyword>
<dbReference type="RefSeq" id="XP_016633772.1">
    <property type="nucleotide sequence ID" value="XM_016774792.1"/>
</dbReference>
<evidence type="ECO:0000313" key="9">
    <source>
        <dbReference type="EMBL" id="KIX99649.1"/>
    </source>
</evidence>
<dbReference type="GO" id="GO:0000981">
    <property type="term" value="F:DNA-binding transcription factor activity, RNA polymerase II-specific"/>
    <property type="evidence" value="ECO:0007669"/>
    <property type="project" value="InterPro"/>
</dbReference>
<dbReference type="SUPFAM" id="SSF57701">
    <property type="entry name" value="Zn2/Cys6 DNA-binding domain"/>
    <property type="match status" value="1"/>
</dbReference>
<accession>A0A0D2K8W8</accession>
<dbReference type="PANTHER" id="PTHR31779">
    <property type="entry name" value="2-NITROPROPANE DIOXYGENASE FAMILY, PUTATIVE (AFU_ORTHOLOGUE AFUA_2G17430)-RELATED"/>
    <property type="match status" value="1"/>
</dbReference>
<keyword evidence="6" id="KW-0539">Nucleus</keyword>
<keyword evidence="4" id="KW-0238">DNA-binding</keyword>
<dbReference type="GeneID" id="27710030"/>
<dbReference type="GO" id="GO:0006351">
    <property type="term" value="P:DNA-templated transcription"/>
    <property type="evidence" value="ECO:0007669"/>
    <property type="project" value="InterPro"/>
</dbReference>
<dbReference type="PROSITE" id="PS50048">
    <property type="entry name" value="ZN2_CY6_FUNGAL_2"/>
    <property type="match status" value="1"/>
</dbReference>
<dbReference type="Gene3D" id="4.10.240.10">
    <property type="entry name" value="Zn(2)-C6 fungal-type DNA-binding domain"/>
    <property type="match status" value="1"/>
</dbReference>
<dbReference type="Pfam" id="PF00172">
    <property type="entry name" value="Zn_clus"/>
    <property type="match status" value="1"/>
</dbReference>
<evidence type="ECO:0000259" key="8">
    <source>
        <dbReference type="PROSITE" id="PS50048"/>
    </source>
</evidence>
<evidence type="ECO:0000256" key="4">
    <source>
        <dbReference type="ARBA" id="ARBA00023125"/>
    </source>
</evidence>
<name>A0A0D2K8W8_9EURO</name>
<dbReference type="AlphaFoldDB" id="A0A0D2K8W8"/>
<keyword evidence="3" id="KW-0805">Transcription regulation</keyword>
<dbReference type="GO" id="GO:0003677">
    <property type="term" value="F:DNA binding"/>
    <property type="evidence" value="ECO:0007669"/>
    <property type="project" value="UniProtKB-KW"/>
</dbReference>
<keyword evidence="5" id="KW-0804">Transcription</keyword>
<dbReference type="GO" id="GO:0008270">
    <property type="term" value="F:zinc ion binding"/>
    <property type="evidence" value="ECO:0007669"/>
    <property type="project" value="InterPro"/>
</dbReference>
<evidence type="ECO:0000256" key="7">
    <source>
        <dbReference type="SAM" id="MobiDB-lite"/>
    </source>
</evidence>
<dbReference type="VEuPathDB" id="FungiDB:Z520_04284"/>
<keyword evidence="1" id="KW-0479">Metal-binding</keyword>
<keyword evidence="2" id="KW-0862">Zinc</keyword>
<dbReference type="InterPro" id="IPR052478">
    <property type="entry name" value="Metabolite_Synth_Reg"/>
</dbReference>
<proteinExistence type="predicted"/>
<dbReference type="PROSITE" id="PS00463">
    <property type="entry name" value="ZN2_CY6_FUNGAL_1"/>
    <property type="match status" value="1"/>
</dbReference>
<dbReference type="PANTHER" id="PTHR31779:SF5">
    <property type="entry name" value="ZN(II)2CYS6 TRANSCRIPTION FACTOR (EUROFUNG)"/>
    <property type="match status" value="1"/>
</dbReference>
<evidence type="ECO:0000256" key="3">
    <source>
        <dbReference type="ARBA" id="ARBA00023015"/>
    </source>
</evidence>
<organism evidence="9 10">
    <name type="scientific">Fonsecaea multimorphosa CBS 102226</name>
    <dbReference type="NCBI Taxonomy" id="1442371"/>
    <lineage>
        <taxon>Eukaryota</taxon>
        <taxon>Fungi</taxon>
        <taxon>Dikarya</taxon>
        <taxon>Ascomycota</taxon>
        <taxon>Pezizomycotina</taxon>
        <taxon>Eurotiomycetes</taxon>
        <taxon>Chaetothyriomycetidae</taxon>
        <taxon>Chaetothyriales</taxon>
        <taxon>Herpotrichiellaceae</taxon>
        <taxon>Fonsecaea</taxon>
    </lineage>
</organism>
<dbReference type="CDD" id="cd12148">
    <property type="entry name" value="fungal_TF_MHR"/>
    <property type="match status" value="1"/>
</dbReference>
<dbReference type="EMBL" id="KN848068">
    <property type="protein sequence ID" value="KIX99649.1"/>
    <property type="molecule type" value="Genomic_DNA"/>
</dbReference>
<evidence type="ECO:0000256" key="2">
    <source>
        <dbReference type="ARBA" id="ARBA00022833"/>
    </source>
</evidence>
<reference evidence="9 10" key="1">
    <citation type="submission" date="2015-01" db="EMBL/GenBank/DDBJ databases">
        <title>The Genome Sequence of Fonsecaea multimorphosa CBS 102226.</title>
        <authorList>
            <consortium name="The Broad Institute Genomics Platform"/>
            <person name="Cuomo C."/>
            <person name="de Hoog S."/>
            <person name="Gorbushina A."/>
            <person name="Stielow B."/>
            <person name="Teixiera M."/>
            <person name="Abouelleil A."/>
            <person name="Chapman S.B."/>
            <person name="Priest M."/>
            <person name="Young S.K."/>
            <person name="Wortman J."/>
            <person name="Nusbaum C."/>
            <person name="Birren B."/>
        </authorList>
    </citation>
    <scope>NUCLEOTIDE SEQUENCE [LARGE SCALE GENOMIC DNA]</scope>
    <source>
        <strain evidence="9 10">CBS 102226</strain>
    </source>
</reference>
<dbReference type="InterPro" id="IPR007219">
    <property type="entry name" value="XnlR_reg_dom"/>
</dbReference>
<feature type="domain" description="Zn(2)-C6 fungal-type" evidence="8">
    <location>
        <begin position="20"/>
        <end position="49"/>
    </location>
</feature>
<evidence type="ECO:0000256" key="6">
    <source>
        <dbReference type="ARBA" id="ARBA00023242"/>
    </source>
</evidence>
<dbReference type="GO" id="GO:0009410">
    <property type="term" value="P:response to xenobiotic stimulus"/>
    <property type="evidence" value="ECO:0007669"/>
    <property type="project" value="TreeGrafter"/>
</dbReference>
<dbReference type="SMART" id="SM00066">
    <property type="entry name" value="GAL4"/>
    <property type="match status" value="1"/>
</dbReference>
<feature type="region of interest" description="Disordered" evidence="7">
    <location>
        <begin position="54"/>
        <end position="78"/>
    </location>
</feature>
<feature type="compositionally biased region" description="Basic residues" evidence="7">
    <location>
        <begin position="54"/>
        <end position="65"/>
    </location>
</feature>
<dbReference type="CDD" id="cd00067">
    <property type="entry name" value="GAL4"/>
    <property type="match status" value="1"/>
</dbReference>
<dbReference type="Pfam" id="PF04082">
    <property type="entry name" value="Fungal_trans"/>
    <property type="match status" value="1"/>
</dbReference>
<dbReference type="InterPro" id="IPR036864">
    <property type="entry name" value="Zn2-C6_fun-type_DNA-bd_sf"/>
</dbReference>
<evidence type="ECO:0000313" key="10">
    <source>
        <dbReference type="Proteomes" id="UP000053411"/>
    </source>
</evidence>